<organism evidence="1 2">
    <name type="scientific">Colletotrichum higginsianum</name>
    <dbReference type="NCBI Taxonomy" id="80884"/>
    <lineage>
        <taxon>Eukaryota</taxon>
        <taxon>Fungi</taxon>
        <taxon>Dikarya</taxon>
        <taxon>Ascomycota</taxon>
        <taxon>Pezizomycotina</taxon>
        <taxon>Sordariomycetes</taxon>
        <taxon>Hypocreomycetidae</taxon>
        <taxon>Glomerellales</taxon>
        <taxon>Glomerellaceae</taxon>
        <taxon>Colletotrichum</taxon>
        <taxon>Colletotrichum destructivum species complex</taxon>
    </lineage>
</organism>
<gene>
    <name evidence="1" type="ORF">CH35J_007406</name>
</gene>
<comment type="caution">
    <text evidence="1">The sequence shown here is derived from an EMBL/GenBank/DDBJ whole genome shotgun (WGS) entry which is preliminary data.</text>
</comment>
<name>A0A4T0VXZ5_9PEZI</name>
<dbReference type="EMBL" id="MWPZ01000005">
    <property type="protein sequence ID" value="TIC97678.1"/>
    <property type="molecule type" value="Genomic_DNA"/>
</dbReference>
<proteinExistence type="predicted"/>
<dbReference type="OrthoDB" id="2322999at2759"/>
<accession>A0A4T0VXZ5</accession>
<evidence type="ECO:0000313" key="1">
    <source>
        <dbReference type="EMBL" id="TIC97678.1"/>
    </source>
</evidence>
<evidence type="ECO:0000313" key="2">
    <source>
        <dbReference type="Proteomes" id="UP000305883"/>
    </source>
</evidence>
<sequence length="247" mass="27824">MTVATPSPVVINGLHVPPTIEDLKLSSLAYNLLPDDGDQPEVQQVHLQKLADLFKRFNVQDMFGMHLIHGHFQLDEGNVMLGTTLASVRGCWTKPTPITDLKSAEIHGHIFRLTESGEMQAYEYRDGPTTNMDGVDPAFFQELVEYLRVNNLTKILGLEVLAKEVPEMMCEFILKDNSTVMLDARDVKKWTSYRFTGFAVNRPGMSELKGNQSHAKTVRNTHQVFTDGKIGKEDILMDVLRAEDIVH</sequence>
<dbReference type="AlphaFoldDB" id="A0A4T0VXZ5"/>
<protein>
    <submittedName>
        <fullName evidence="1">Uncharacterized protein</fullName>
    </submittedName>
</protein>
<reference evidence="1 2" key="1">
    <citation type="journal article" date="2019" name="Genome Biol. Evol.">
        <title>Genomic Plasticity Mediated by Transposable Elements in the Plant Pathogenic Fungus Colletotrichum higginsianum.</title>
        <authorList>
            <person name="Tsushima A."/>
            <person name="Gan P."/>
            <person name="Kumakura N."/>
            <person name="Narusaka M."/>
            <person name="Takano Y."/>
            <person name="Narusaka Y."/>
            <person name="Shirasu K."/>
        </authorList>
    </citation>
    <scope>NUCLEOTIDE SEQUENCE [LARGE SCALE GENOMIC DNA]</scope>
    <source>
        <strain evidence="1 2">MAFF305635-RFP</strain>
    </source>
</reference>
<dbReference type="Proteomes" id="UP000305883">
    <property type="component" value="Unassembled WGS sequence"/>
</dbReference>